<dbReference type="PROSITE" id="PS50303">
    <property type="entry name" value="PUM_HD"/>
    <property type="match status" value="1"/>
</dbReference>
<protein>
    <submittedName>
        <fullName evidence="6">Pumilio homolog 3</fullName>
    </submittedName>
</protein>
<dbReference type="Pfam" id="PF08144">
    <property type="entry name" value="CPL"/>
    <property type="match status" value="1"/>
</dbReference>
<gene>
    <name evidence="6" type="primary">LOC100904316</name>
</gene>
<reference evidence="6" key="1">
    <citation type="submission" date="2025-08" db="UniProtKB">
        <authorList>
            <consortium name="RefSeq"/>
        </authorList>
    </citation>
    <scope>IDENTIFICATION</scope>
</reference>
<evidence type="ECO:0000313" key="6">
    <source>
        <dbReference type="RefSeq" id="XP_003742321.1"/>
    </source>
</evidence>
<dbReference type="GO" id="GO:0006417">
    <property type="term" value="P:regulation of translation"/>
    <property type="evidence" value="ECO:0007669"/>
    <property type="project" value="TreeGrafter"/>
</dbReference>
<feature type="compositionally biased region" description="Basic and acidic residues" evidence="3">
    <location>
        <begin position="38"/>
        <end position="47"/>
    </location>
</feature>
<dbReference type="GeneID" id="100904316"/>
<dbReference type="InterPro" id="IPR001313">
    <property type="entry name" value="Pumilio_RNA-bd_rpt"/>
</dbReference>
<dbReference type="InterPro" id="IPR016024">
    <property type="entry name" value="ARM-type_fold"/>
</dbReference>
<name>A0AAJ6QSF6_9ACAR</name>
<dbReference type="KEGG" id="goe:100904316"/>
<organism evidence="5 6">
    <name type="scientific">Galendromus occidentalis</name>
    <name type="common">western predatory mite</name>
    <dbReference type="NCBI Taxonomy" id="34638"/>
    <lineage>
        <taxon>Eukaryota</taxon>
        <taxon>Metazoa</taxon>
        <taxon>Ecdysozoa</taxon>
        <taxon>Arthropoda</taxon>
        <taxon>Chelicerata</taxon>
        <taxon>Arachnida</taxon>
        <taxon>Acari</taxon>
        <taxon>Parasitiformes</taxon>
        <taxon>Mesostigmata</taxon>
        <taxon>Gamasina</taxon>
        <taxon>Phytoseioidea</taxon>
        <taxon>Phytoseiidae</taxon>
        <taxon>Typhlodrominae</taxon>
        <taxon>Galendromus</taxon>
    </lineage>
</organism>
<proteinExistence type="predicted"/>
<sequence length="711" mass="81042">MPSREVNKTHVFFRRLLNFSLLDIREVNDPPGYSSGFEENRMGDKAGAKTKGGSISKPLEKNSSKKKSPVKRPAERATGPPGKLRKASDGEKSVTKRPTLKTMVGDGKKITGKISLKKDTDGQKSIAKKATGAQKPFMKKGAEGQKSFTKKGPLGKKPFAKKPFAKKTGKSDEKGSSDEKPKWFEMKKKDRKKMRQQQDNKFYVLQCSAKKIWEKLRRSDVRSEERNQLAMELHKLLKGNIVNVAEAHDTSRVVECLYTNGSPEIKNSVFDEIKDKIMHYAKCKYAKNLIMACLRHGSQAHKDVIYKAVQTRVPDLFLHKEAAQIISTLYEDVCNNKKKAEMAQEFYSKELVYFKSETATTFKAAYDNCTEKLAKENMLSEFKETLVKLTDKGVIKYGLYHMLLQQLFEVLTDKADRLDMIKQIQHILVEILHTKEGMQVALQCIWHSGAKERKAIAKSFKQFVNRIATDDQGHKVLMGLFDAVDDTVMLNQNIISELVKNRNELVKHKFGVKVFAYLMMGRNPCVITPDTIELLKQGDGNEDSKKDPELRRKELRAIVQQPLIDAICENFEELFGEGEVSVAVGEIMIAADEDFRRKAFLRVVEHLQVPYEKNAENHFIESNHGHFLLKKLLSSNKLEGKSFFARILMENLREDALRSWWKCNRGAFLSVRLLEVKDEEVKSWAQSLLSKDKAGIKKEKSKGAEILLEKL</sequence>
<evidence type="ECO:0000259" key="4">
    <source>
        <dbReference type="PROSITE" id="PS50303"/>
    </source>
</evidence>
<keyword evidence="5" id="KW-1185">Reference proteome</keyword>
<dbReference type="InterPro" id="IPR033133">
    <property type="entry name" value="PUM-HD"/>
</dbReference>
<dbReference type="SMART" id="SM00025">
    <property type="entry name" value="Pumilio"/>
    <property type="match status" value="3"/>
</dbReference>
<evidence type="ECO:0000313" key="5">
    <source>
        <dbReference type="Proteomes" id="UP000694867"/>
    </source>
</evidence>
<feature type="domain" description="PUM-HD" evidence="4">
    <location>
        <begin position="208"/>
        <end position="608"/>
    </location>
</feature>
<dbReference type="GO" id="GO:0003729">
    <property type="term" value="F:mRNA binding"/>
    <property type="evidence" value="ECO:0007669"/>
    <property type="project" value="TreeGrafter"/>
</dbReference>
<keyword evidence="1" id="KW-0677">Repeat</keyword>
<dbReference type="InterPro" id="IPR040059">
    <property type="entry name" value="PUM3"/>
</dbReference>
<dbReference type="PANTHER" id="PTHR13389">
    <property type="entry name" value="PUMILIO HOMOLOG 3"/>
    <property type="match status" value="1"/>
</dbReference>
<feature type="region of interest" description="Disordered" evidence="3">
    <location>
        <begin position="28"/>
        <end position="195"/>
    </location>
</feature>
<dbReference type="RefSeq" id="XP_003742321.1">
    <property type="nucleotide sequence ID" value="XM_003742273.2"/>
</dbReference>
<feature type="compositionally biased region" description="Basic and acidic residues" evidence="3">
    <location>
        <begin position="169"/>
        <end position="188"/>
    </location>
</feature>
<dbReference type="Gene3D" id="1.25.10.10">
    <property type="entry name" value="Leucine-rich Repeat Variant"/>
    <property type="match status" value="2"/>
</dbReference>
<dbReference type="SUPFAM" id="SSF48371">
    <property type="entry name" value="ARM repeat"/>
    <property type="match status" value="1"/>
</dbReference>
<evidence type="ECO:0000256" key="2">
    <source>
        <dbReference type="ARBA" id="ARBA00022884"/>
    </source>
</evidence>
<dbReference type="AlphaFoldDB" id="A0AAJ6QSF6"/>
<keyword evidence="2" id="KW-0694">RNA-binding</keyword>
<dbReference type="Proteomes" id="UP000694867">
    <property type="component" value="Unplaced"/>
</dbReference>
<evidence type="ECO:0000256" key="3">
    <source>
        <dbReference type="SAM" id="MobiDB-lite"/>
    </source>
</evidence>
<evidence type="ECO:0000256" key="1">
    <source>
        <dbReference type="ARBA" id="ARBA00022737"/>
    </source>
</evidence>
<accession>A0AAJ6QSF6</accession>
<dbReference type="InterPro" id="IPR011989">
    <property type="entry name" value="ARM-like"/>
</dbReference>
<dbReference type="GO" id="GO:0005730">
    <property type="term" value="C:nucleolus"/>
    <property type="evidence" value="ECO:0007669"/>
    <property type="project" value="TreeGrafter"/>
</dbReference>
<dbReference type="PANTHER" id="PTHR13389:SF0">
    <property type="entry name" value="PUMILIO HOMOLOG 3"/>
    <property type="match status" value="1"/>
</dbReference>
<dbReference type="InterPro" id="IPR012959">
    <property type="entry name" value="CPL_dom"/>
</dbReference>
<feature type="compositionally biased region" description="Basic residues" evidence="3">
    <location>
        <begin position="158"/>
        <end position="168"/>
    </location>
</feature>